<dbReference type="EMBL" id="LWDX02007284">
    <property type="protein sequence ID" value="OEL36942.1"/>
    <property type="molecule type" value="Genomic_DNA"/>
</dbReference>
<reference evidence="2 3" key="1">
    <citation type="submission" date="2016-09" db="EMBL/GenBank/DDBJ databases">
        <title>The draft genome of Dichanthelium oligosanthes: A C3 panicoid grass species.</title>
        <authorList>
            <person name="Studer A.J."/>
            <person name="Schnable J.C."/>
            <person name="Brutnell T.P."/>
        </authorList>
    </citation>
    <scope>NUCLEOTIDE SEQUENCE [LARGE SCALE GENOMIC DNA]</scope>
    <source>
        <strain evidence="3">cv. Kellogg 1175</strain>
        <tissue evidence="2">Leaf</tissue>
    </source>
</reference>
<dbReference type="OrthoDB" id="695462at2759"/>
<protein>
    <submittedName>
        <fullName evidence="2">Uncharacterized protein</fullName>
    </submittedName>
</protein>
<gene>
    <name evidence="2" type="ORF">BAE44_0002039</name>
</gene>
<sequence length="37" mass="4024">MQANKDGNEITEVAAATNMSEENKTTTQSEETSHQVV</sequence>
<keyword evidence="3" id="KW-1185">Reference proteome</keyword>
<organism evidence="2 3">
    <name type="scientific">Dichanthelium oligosanthes</name>
    <dbReference type="NCBI Taxonomy" id="888268"/>
    <lineage>
        <taxon>Eukaryota</taxon>
        <taxon>Viridiplantae</taxon>
        <taxon>Streptophyta</taxon>
        <taxon>Embryophyta</taxon>
        <taxon>Tracheophyta</taxon>
        <taxon>Spermatophyta</taxon>
        <taxon>Magnoliopsida</taxon>
        <taxon>Liliopsida</taxon>
        <taxon>Poales</taxon>
        <taxon>Poaceae</taxon>
        <taxon>PACMAD clade</taxon>
        <taxon>Panicoideae</taxon>
        <taxon>Panicodae</taxon>
        <taxon>Paniceae</taxon>
        <taxon>Dichantheliinae</taxon>
        <taxon>Dichanthelium</taxon>
    </lineage>
</organism>
<evidence type="ECO:0000313" key="2">
    <source>
        <dbReference type="EMBL" id="OEL36942.1"/>
    </source>
</evidence>
<dbReference type="Proteomes" id="UP000095767">
    <property type="component" value="Unassembled WGS sequence"/>
</dbReference>
<dbReference type="AlphaFoldDB" id="A0A1E5WHR4"/>
<comment type="caution">
    <text evidence="2">The sequence shown here is derived from an EMBL/GenBank/DDBJ whole genome shotgun (WGS) entry which is preliminary data.</text>
</comment>
<feature type="compositionally biased region" description="Polar residues" evidence="1">
    <location>
        <begin position="17"/>
        <end position="37"/>
    </location>
</feature>
<accession>A0A1E5WHR4</accession>
<evidence type="ECO:0000256" key="1">
    <source>
        <dbReference type="SAM" id="MobiDB-lite"/>
    </source>
</evidence>
<name>A0A1E5WHR4_9POAL</name>
<proteinExistence type="predicted"/>
<evidence type="ECO:0000313" key="3">
    <source>
        <dbReference type="Proteomes" id="UP000095767"/>
    </source>
</evidence>
<feature type="region of interest" description="Disordered" evidence="1">
    <location>
        <begin position="1"/>
        <end position="37"/>
    </location>
</feature>